<proteinExistence type="predicted"/>
<name>A0A9W7DNC8_9STRA</name>
<dbReference type="PANTHER" id="PTHR43652">
    <property type="entry name" value="BASIC AMINO ACID ANTIPORTER YFCC-RELATED"/>
    <property type="match status" value="1"/>
</dbReference>
<keyword evidence="3 8" id="KW-0812">Transmembrane</keyword>
<comment type="subcellular location">
    <subcellularLocation>
        <location evidence="1">Membrane</location>
        <topology evidence="1">Multi-pass membrane protein</topology>
    </subcellularLocation>
</comment>
<feature type="transmembrane region" description="Helical" evidence="8">
    <location>
        <begin position="714"/>
        <end position="735"/>
    </location>
</feature>
<dbReference type="OrthoDB" id="442352at2759"/>
<feature type="domain" description="Citrate transporter-like" evidence="9">
    <location>
        <begin position="78"/>
        <end position="683"/>
    </location>
</feature>
<dbReference type="EMBL" id="BRXZ01003217">
    <property type="protein sequence ID" value="GMH50029.1"/>
    <property type="molecule type" value="Genomic_DNA"/>
</dbReference>
<evidence type="ECO:0000313" key="10">
    <source>
        <dbReference type="EMBL" id="GMH50029.1"/>
    </source>
</evidence>
<feature type="compositionally biased region" description="Polar residues" evidence="7">
    <location>
        <begin position="442"/>
        <end position="454"/>
    </location>
</feature>
<keyword evidence="6 8" id="KW-0472">Membrane</keyword>
<dbReference type="InterPro" id="IPR051679">
    <property type="entry name" value="DASS-Related_Transporters"/>
</dbReference>
<dbReference type="SUPFAM" id="SSF116726">
    <property type="entry name" value="TrkA C-terminal domain-like"/>
    <property type="match status" value="1"/>
</dbReference>
<dbReference type="InterPro" id="IPR031312">
    <property type="entry name" value="Na/sul_symport_CS"/>
</dbReference>
<evidence type="ECO:0000256" key="2">
    <source>
        <dbReference type="ARBA" id="ARBA00022448"/>
    </source>
</evidence>
<feature type="transmembrane region" description="Helical" evidence="8">
    <location>
        <begin position="638"/>
        <end position="663"/>
    </location>
</feature>
<sequence>MASQELLLPSEGPLFERKSSFHKESSKGTTFRGPLLALLIGIAVFFLSYYLWLEQNFKQSITILTIYGAMTAMACFNIASDLAMFTSSVFLLLCTVITKDDFLSGYGNSSVVTVGLLLVVAKGVEETGALEWLVKALLGKPKSRAAAQVVMMIPVLLISAFLSNTACVAMMIPIVQSWADGIGQSRSQLLLPLSYVSMMGGCLSLIGSSNNLVAYEKAKDYYEENDLGEITIGMFDVALAGIPMTICGIVYMIFTSKYLLPNDAEGSQTDGGGGQDAGGGTASNYSMCFWVKGAKKGRPNDVFGLTPEEAAFDRPGLVLHARHTSPGESGEDLKADLPFREGELLIFKGTAGRLAQLQKVPGLALATKEIEKLSFAKLKYKSDNRLSKRRHRRIIEAVVAMNSPLVGKKVKDVSFRQSYNAVIIARRQGLGRGRGGTRSDMGDTNTSRTYSKSNAEGVISSLEENTEEGEGKNMYVCLDTKGARGCDCNTSWGEVVFCPGDSLLMVASAGFSKLHATSRLFALVTELADSKPRRDDTWKDMARMALTWVMLFAIIGVSAVDDSLLLEMCVITITIQIFFQMMTLDEAWGAVKGSTLLTIASSFSLGTAITECGLSDILANGINAIAEPFGKIGLIAVVYFFTSFLSILVSNTAVVVFLFNPVAKAATDAGFDLKPFVFVLMIASSAAYATPISYQTNLMVLGPGGYQFNDYIKFGGPLQIVSWISTTIAVFVIPWERLD</sequence>
<feature type="transmembrane region" description="Helical" evidence="8">
    <location>
        <begin position="675"/>
        <end position="694"/>
    </location>
</feature>
<dbReference type="AlphaFoldDB" id="A0A9W7DNC8"/>
<dbReference type="Proteomes" id="UP001165082">
    <property type="component" value="Unassembled WGS sequence"/>
</dbReference>
<dbReference type="PROSITE" id="PS01271">
    <property type="entry name" value="NA_SULFATE"/>
    <property type="match status" value="1"/>
</dbReference>
<evidence type="ECO:0000256" key="8">
    <source>
        <dbReference type="SAM" id="Phobius"/>
    </source>
</evidence>
<accession>A0A9W7DNC8</accession>
<comment type="caution">
    <text evidence="10">The sequence shown here is derived from an EMBL/GenBank/DDBJ whole genome shotgun (WGS) entry which is preliminary data.</text>
</comment>
<feature type="transmembrane region" description="Helical" evidence="8">
    <location>
        <begin position="596"/>
        <end position="618"/>
    </location>
</feature>
<evidence type="ECO:0000256" key="5">
    <source>
        <dbReference type="ARBA" id="ARBA00022989"/>
    </source>
</evidence>
<dbReference type="GO" id="GO:0005886">
    <property type="term" value="C:plasma membrane"/>
    <property type="evidence" value="ECO:0007669"/>
    <property type="project" value="TreeGrafter"/>
</dbReference>
<feature type="transmembrane region" description="Helical" evidence="8">
    <location>
        <begin position="189"/>
        <end position="210"/>
    </location>
</feature>
<evidence type="ECO:0000259" key="9">
    <source>
        <dbReference type="Pfam" id="PF03600"/>
    </source>
</evidence>
<keyword evidence="5 8" id="KW-1133">Transmembrane helix</keyword>
<evidence type="ECO:0000313" key="11">
    <source>
        <dbReference type="Proteomes" id="UP001165082"/>
    </source>
</evidence>
<feature type="transmembrane region" description="Helical" evidence="8">
    <location>
        <begin position="230"/>
        <end position="254"/>
    </location>
</feature>
<feature type="transmembrane region" description="Helical" evidence="8">
    <location>
        <begin position="145"/>
        <end position="168"/>
    </location>
</feature>
<keyword evidence="11" id="KW-1185">Reference proteome</keyword>
<evidence type="ECO:0000256" key="4">
    <source>
        <dbReference type="ARBA" id="ARBA00022737"/>
    </source>
</evidence>
<dbReference type="InterPro" id="IPR036721">
    <property type="entry name" value="RCK_C_sf"/>
</dbReference>
<feature type="transmembrane region" description="Helical" evidence="8">
    <location>
        <begin position="33"/>
        <end position="52"/>
    </location>
</feature>
<evidence type="ECO:0000256" key="1">
    <source>
        <dbReference type="ARBA" id="ARBA00004141"/>
    </source>
</evidence>
<evidence type="ECO:0000256" key="7">
    <source>
        <dbReference type="SAM" id="MobiDB-lite"/>
    </source>
</evidence>
<feature type="transmembrane region" description="Helical" evidence="8">
    <location>
        <begin position="64"/>
        <end position="93"/>
    </location>
</feature>
<keyword evidence="2" id="KW-0813">Transport</keyword>
<feature type="transmembrane region" description="Helical" evidence="8">
    <location>
        <begin position="541"/>
        <end position="559"/>
    </location>
</feature>
<dbReference type="Pfam" id="PF03600">
    <property type="entry name" value="CitMHS"/>
    <property type="match status" value="1"/>
</dbReference>
<protein>
    <recommendedName>
        <fullName evidence="9">Citrate transporter-like domain-containing protein</fullName>
    </recommendedName>
</protein>
<gene>
    <name evidence="10" type="ORF">TrRE_jg766</name>
</gene>
<evidence type="ECO:0000256" key="6">
    <source>
        <dbReference type="ARBA" id="ARBA00023136"/>
    </source>
</evidence>
<organism evidence="10 11">
    <name type="scientific">Triparma retinervis</name>
    <dbReference type="NCBI Taxonomy" id="2557542"/>
    <lineage>
        <taxon>Eukaryota</taxon>
        <taxon>Sar</taxon>
        <taxon>Stramenopiles</taxon>
        <taxon>Ochrophyta</taxon>
        <taxon>Bolidophyceae</taxon>
        <taxon>Parmales</taxon>
        <taxon>Triparmaceae</taxon>
        <taxon>Triparma</taxon>
    </lineage>
</organism>
<keyword evidence="4" id="KW-0677">Repeat</keyword>
<dbReference type="InterPro" id="IPR004680">
    <property type="entry name" value="Cit_transptr-like_dom"/>
</dbReference>
<feature type="transmembrane region" description="Helical" evidence="8">
    <location>
        <begin position="105"/>
        <end position="125"/>
    </location>
</feature>
<dbReference type="GO" id="GO:0006813">
    <property type="term" value="P:potassium ion transport"/>
    <property type="evidence" value="ECO:0007669"/>
    <property type="project" value="InterPro"/>
</dbReference>
<dbReference type="GO" id="GO:0055085">
    <property type="term" value="P:transmembrane transport"/>
    <property type="evidence" value="ECO:0007669"/>
    <property type="project" value="InterPro"/>
</dbReference>
<feature type="region of interest" description="Disordered" evidence="7">
    <location>
        <begin position="431"/>
        <end position="457"/>
    </location>
</feature>
<dbReference type="PANTHER" id="PTHR43652:SF2">
    <property type="entry name" value="BASIC AMINO ACID ANTIPORTER YFCC-RELATED"/>
    <property type="match status" value="1"/>
</dbReference>
<reference evidence="10" key="1">
    <citation type="submission" date="2022-07" db="EMBL/GenBank/DDBJ databases">
        <title>Genome analysis of Parmales, a sister group of diatoms, reveals the evolutionary specialization of diatoms from phago-mixotrophs to photoautotrophs.</title>
        <authorList>
            <person name="Ban H."/>
            <person name="Sato S."/>
            <person name="Yoshikawa S."/>
            <person name="Kazumasa Y."/>
            <person name="Nakamura Y."/>
            <person name="Ichinomiya M."/>
            <person name="Saitoh K."/>
            <person name="Sato N."/>
            <person name="Blanc-Mathieu R."/>
            <person name="Endo H."/>
            <person name="Kuwata A."/>
            <person name="Ogata H."/>
        </authorList>
    </citation>
    <scope>NUCLEOTIDE SEQUENCE</scope>
</reference>
<evidence type="ECO:0000256" key="3">
    <source>
        <dbReference type="ARBA" id="ARBA00022692"/>
    </source>
</evidence>